<dbReference type="Proteomes" id="UP001206067">
    <property type="component" value="Unassembled WGS sequence"/>
</dbReference>
<protein>
    <submittedName>
        <fullName evidence="1">Uncharacterized protein</fullName>
    </submittedName>
</protein>
<comment type="caution">
    <text evidence="1">The sequence shown here is derived from an EMBL/GenBank/DDBJ whole genome shotgun (WGS) entry which is preliminary data.</text>
</comment>
<dbReference type="RefSeq" id="WP_257596964.1">
    <property type="nucleotide sequence ID" value="NZ_JANKHH010000007.1"/>
</dbReference>
<accession>A0ABT1XWN0</accession>
<proteinExistence type="predicted"/>
<organism evidence="1 2">
    <name type="scientific">Parerythrobacter lacustris</name>
    <dbReference type="NCBI Taxonomy" id="2969984"/>
    <lineage>
        <taxon>Bacteria</taxon>
        <taxon>Pseudomonadati</taxon>
        <taxon>Pseudomonadota</taxon>
        <taxon>Alphaproteobacteria</taxon>
        <taxon>Sphingomonadales</taxon>
        <taxon>Erythrobacteraceae</taxon>
        <taxon>Parerythrobacter</taxon>
    </lineage>
</organism>
<sequence length="318" mass="34251">MRVDPAITALRGDVASQRRSQAALEAVKAAWRADAGAGVVEGLQRYAQGAKLGDCAMLAAEFLGSDLGRIRELLSGWLDCLSRHPFGHVPARHQYSGGIGLIQLAESGGAALSLVLHEASSAQKEPRTVSFVDAERHEFVLAGKGCASGYRWSGRDGDQPESRQLSLEPGSLVALPDRYQAKQVVRVDQSLVMLRLSRAPERPRPSVELCLADGRIVHRATGDRRESCREMAMAVLTAMGRTDAVPALAARALLGGCEERWQTLRHCLALDGSEGMRLLRMVASDTTDPLNASAAQLLAVLAQRFPEFAQDRPVACHA</sequence>
<keyword evidence="2" id="KW-1185">Reference proteome</keyword>
<dbReference type="EMBL" id="JANKHH010000007">
    <property type="protein sequence ID" value="MCR2835095.1"/>
    <property type="molecule type" value="Genomic_DNA"/>
</dbReference>
<reference evidence="1 2" key="1">
    <citation type="submission" date="2022-08" db="EMBL/GenBank/DDBJ databases">
        <title>Polyphasic taxonomy analysis of Qipengyuania sp.RS5-5.</title>
        <authorList>
            <person name="Xamxidin M."/>
            <person name="Wu M."/>
        </authorList>
    </citation>
    <scope>NUCLEOTIDE SEQUENCE [LARGE SCALE GENOMIC DNA]</scope>
    <source>
        <strain evidence="1 2">RS5-5</strain>
    </source>
</reference>
<evidence type="ECO:0000313" key="1">
    <source>
        <dbReference type="EMBL" id="MCR2835095.1"/>
    </source>
</evidence>
<evidence type="ECO:0000313" key="2">
    <source>
        <dbReference type="Proteomes" id="UP001206067"/>
    </source>
</evidence>
<name>A0ABT1XWN0_9SPHN</name>
<gene>
    <name evidence="1" type="ORF">NSO95_14190</name>
</gene>